<evidence type="ECO:0000256" key="7">
    <source>
        <dbReference type="ARBA" id="ARBA00022842"/>
    </source>
</evidence>
<comment type="catalytic activity">
    <reaction evidence="8">
        <text>L-seryl-[protein] + ATP = 3-O-(5'-adenylyl)-L-seryl-[protein] + diphosphate</text>
        <dbReference type="Rhea" id="RHEA:58120"/>
        <dbReference type="Rhea" id="RHEA-COMP:9863"/>
        <dbReference type="Rhea" id="RHEA-COMP:15073"/>
        <dbReference type="ChEBI" id="CHEBI:29999"/>
        <dbReference type="ChEBI" id="CHEBI:30616"/>
        <dbReference type="ChEBI" id="CHEBI:33019"/>
        <dbReference type="ChEBI" id="CHEBI:142516"/>
        <dbReference type="EC" id="2.7.7.108"/>
    </reaction>
</comment>
<feature type="active site" description="Proton acceptor" evidence="8">
    <location>
        <position position="254"/>
    </location>
</feature>
<dbReference type="Proteomes" id="UP000463138">
    <property type="component" value="Unassembled WGS sequence"/>
</dbReference>
<accession>A0A7V7GUC8</accession>
<feature type="binding site" evidence="8">
    <location>
        <position position="127"/>
    </location>
    <ligand>
        <name>ATP</name>
        <dbReference type="ChEBI" id="CHEBI:30616"/>
    </ligand>
</feature>
<evidence type="ECO:0000313" key="10">
    <source>
        <dbReference type="Proteomes" id="UP000463138"/>
    </source>
</evidence>
<dbReference type="PANTHER" id="PTHR32057">
    <property type="entry name" value="PROTEIN ADENYLYLTRANSFERASE SELO, MITOCHONDRIAL"/>
    <property type="match status" value="1"/>
</dbReference>
<feature type="binding site" evidence="8">
    <location>
        <position position="115"/>
    </location>
    <ligand>
        <name>ATP</name>
        <dbReference type="ChEBI" id="CHEBI:30616"/>
    </ligand>
</feature>
<keyword evidence="4 8" id="KW-0479">Metal-binding</keyword>
<name>A0A7V7GUC8_9GAMM</name>
<feature type="binding site" evidence="8">
    <location>
        <position position="92"/>
    </location>
    <ligand>
        <name>ATP</name>
        <dbReference type="ChEBI" id="CHEBI:30616"/>
    </ligand>
</feature>
<comment type="catalytic activity">
    <reaction evidence="8">
        <text>L-histidyl-[protein] + UTP = N(tele)-(5'-uridylyl)-L-histidyl-[protein] + diphosphate</text>
        <dbReference type="Rhea" id="RHEA:83891"/>
        <dbReference type="Rhea" id="RHEA-COMP:9745"/>
        <dbReference type="Rhea" id="RHEA-COMP:20239"/>
        <dbReference type="ChEBI" id="CHEBI:29979"/>
        <dbReference type="ChEBI" id="CHEBI:33019"/>
        <dbReference type="ChEBI" id="CHEBI:46398"/>
        <dbReference type="ChEBI" id="CHEBI:233474"/>
    </reaction>
</comment>
<comment type="cofactor">
    <cofactor evidence="8">
        <name>Mg(2+)</name>
        <dbReference type="ChEBI" id="CHEBI:18420"/>
    </cofactor>
    <cofactor evidence="8">
        <name>Mn(2+)</name>
        <dbReference type="ChEBI" id="CHEBI:29035"/>
    </cofactor>
</comment>
<dbReference type="GO" id="GO:0005524">
    <property type="term" value="F:ATP binding"/>
    <property type="evidence" value="ECO:0007669"/>
    <property type="project" value="UniProtKB-UniRule"/>
</dbReference>
<feature type="binding site" evidence="8">
    <location>
        <position position="264"/>
    </location>
    <ligand>
        <name>Mg(2+)</name>
        <dbReference type="ChEBI" id="CHEBI:18420"/>
    </ligand>
</feature>
<dbReference type="GO" id="GO:0070733">
    <property type="term" value="F:AMPylase activity"/>
    <property type="evidence" value="ECO:0007669"/>
    <property type="project" value="UniProtKB-EC"/>
</dbReference>
<keyword evidence="2 8" id="KW-0808">Transferase</keyword>
<dbReference type="EC" id="2.7.7.-" evidence="8"/>
<evidence type="ECO:0000256" key="1">
    <source>
        <dbReference type="ARBA" id="ARBA00009747"/>
    </source>
</evidence>
<evidence type="ECO:0000256" key="3">
    <source>
        <dbReference type="ARBA" id="ARBA00022695"/>
    </source>
</evidence>
<evidence type="ECO:0000256" key="8">
    <source>
        <dbReference type="HAMAP-Rule" id="MF_00692"/>
    </source>
</evidence>
<keyword evidence="3 8" id="KW-0548">Nucleotidyltransferase</keyword>
<dbReference type="HAMAP" id="MF_00692">
    <property type="entry name" value="SelO"/>
    <property type="match status" value="1"/>
</dbReference>
<dbReference type="PANTHER" id="PTHR32057:SF14">
    <property type="entry name" value="PROTEIN ADENYLYLTRANSFERASE SELO, MITOCHONDRIAL"/>
    <property type="match status" value="1"/>
</dbReference>
<keyword evidence="5 8" id="KW-0547">Nucleotide-binding</keyword>
<evidence type="ECO:0000256" key="4">
    <source>
        <dbReference type="ARBA" id="ARBA00022723"/>
    </source>
</evidence>
<comment type="function">
    <text evidence="8">Nucleotidyltransferase involved in the post-translational modification of proteins. It can catalyze the addition of adenosine monophosphate (AMP) or uridine monophosphate (UMP) to a protein, resulting in modifications known as AMPylation and UMPylation.</text>
</comment>
<gene>
    <name evidence="8" type="primary">ydiU</name>
    <name evidence="8" type="synonym">selO</name>
    <name evidence="9" type="ORF">DT594_07615</name>
</gene>
<proteinExistence type="inferred from homology"/>
<evidence type="ECO:0000256" key="2">
    <source>
        <dbReference type="ARBA" id="ARBA00022679"/>
    </source>
</evidence>
<evidence type="ECO:0000256" key="5">
    <source>
        <dbReference type="ARBA" id="ARBA00022741"/>
    </source>
</evidence>
<comment type="catalytic activity">
    <reaction evidence="8">
        <text>L-tyrosyl-[protein] + ATP = O-(5'-adenylyl)-L-tyrosyl-[protein] + diphosphate</text>
        <dbReference type="Rhea" id="RHEA:54288"/>
        <dbReference type="Rhea" id="RHEA-COMP:10136"/>
        <dbReference type="Rhea" id="RHEA-COMP:13846"/>
        <dbReference type="ChEBI" id="CHEBI:30616"/>
        <dbReference type="ChEBI" id="CHEBI:33019"/>
        <dbReference type="ChEBI" id="CHEBI:46858"/>
        <dbReference type="ChEBI" id="CHEBI:83624"/>
        <dbReference type="EC" id="2.7.7.108"/>
    </reaction>
</comment>
<keyword evidence="10" id="KW-1185">Reference proteome</keyword>
<feature type="binding site" evidence="8">
    <location>
        <position position="255"/>
    </location>
    <ligand>
        <name>Mg(2+)</name>
        <dbReference type="ChEBI" id="CHEBI:18420"/>
    </ligand>
</feature>
<comment type="similarity">
    <text evidence="1 8">Belongs to the SELO family.</text>
</comment>
<comment type="catalytic activity">
    <reaction evidence="8">
        <text>L-threonyl-[protein] + ATP = 3-O-(5'-adenylyl)-L-threonyl-[protein] + diphosphate</text>
        <dbReference type="Rhea" id="RHEA:54292"/>
        <dbReference type="Rhea" id="RHEA-COMP:11060"/>
        <dbReference type="Rhea" id="RHEA-COMP:13847"/>
        <dbReference type="ChEBI" id="CHEBI:30013"/>
        <dbReference type="ChEBI" id="CHEBI:30616"/>
        <dbReference type="ChEBI" id="CHEBI:33019"/>
        <dbReference type="ChEBI" id="CHEBI:138113"/>
        <dbReference type="EC" id="2.7.7.108"/>
    </reaction>
</comment>
<dbReference type="InterPro" id="IPR003846">
    <property type="entry name" value="SelO"/>
</dbReference>
<feature type="binding site" evidence="8">
    <location>
        <position position="128"/>
    </location>
    <ligand>
        <name>ATP</name>
        <dbReference type="ChEBI" id="CHEBI:30616"/>
    </ligand>
</feature>
<keyword evidence="6 8" id="KW-0067">ATP-binding</keyword>
<feature type="binding site" evidence="8">
    <location>
        <position position="185"/>
    </location>
    <ligand>
        <name>ATP</name>
        <dbReference type="ChEBI" id="CHEBI:30616"/>
    </ligand>
</feature>
<comment type="catalytic activity">
    <reaction evidence="8">
        <text>L-tyrosyl-[protein] + UTP = O-(5'-uridylyl)-L-tyrosyl-[protein] + diphosphate</text>
        <dbReference type="Rhea" id="RHEA:83887"/>
        <dbReference type="Rhea" id="RHEA-COMP:10136"/>
        <dbReference type="Rhea" id="RHEA-COMP:20238"/>
        <dbReference type="ChEBI" id="CHEBI:33019"/>
        <dbReference type="ChEBI" id="CHEBI:46398"/>
        <dbReference type="ChEBI" id="CHEBI:46858"/>
        <dbReference type="ChEBI" id="CHEBI:90602"/>
    </reaction>
</comment>
<comment type="caution">
    <text evidence="9">The sequence shown here is derived from an EMBL/GenBank/DDBJ whole genome shotgun (WGS) entry which is preliminary data.</text>
</comment>
<comment type="catalytic activity">
    <reaction evidence="8">
        <text>L-seryl-[protein] + UTP = O-(5'-uridylyl)-L-seryl-[protein] + diphosphate</text>
        <dbReference type="Rhea" id="RHEA:64604"/>
        <dbReference type="Rhea" id="RHEA-COMP:9863"/>
        <dbReference type="Rhea" id="RHEA-COMP:16635"/>
        <dbReference type="ChEBI" id="CHEBI:29999"/>
        <dbReference type="ChEBI" id="CHEBI:33019"/>
        <dbReference type="ChEBI" id="CHEBI:46398"/>
        <dbReference type="ChEBI" id="CHEBI:156051"/>
    </reaction>
</comment>
<evidence type="ECO:0000256" key="6">
    <source>
        <dbReference type="ARBA" id="ARBA00022840"/>
    </source>
</evidence>
<feature type="binding site" evidence="8">
    <location>
        <position position="264"/>
    </location>
    <ligand>
        <name>ATP</name>
        <dbReference type="ChEBI" id="CHEBI:30616"/>
    </ligand>
</feature>
<dbReference type="RefSeq" id="WP_149332139.1">
    <property type="nucleotide sequence ID" value="NZ_QOVF01000002.1"/>
</dbReference>
<sequence>MTESSTNSPQFDNSYVLLPALFYSKQTLAPVKAPALIRINHALADQLGISADWLESPSGLQVLAGNEVAPGSLPIATAYAGHQFGGWNPRLGDGRATLLGEVIGKDGQRYDIQLKGAGRTAYARGGDGRSPLGPVLREYVISEAMATLGVPTSRSLAAVTTGEYVMREGMLPGGILTRVCSSHIRIGTFQFFAGQNNHEAVKTLADHVIARHYPQAAEAQRPYAALLRAVIARQAELIAQWQQLGFIHGVMNTDNMLVSGETIDYGPCAFMDNYHPNTVYSSIDSGGRYAYGNQPGIGQWNLAWLARALLPLIDADEDLALQEAQQAIDDYVPQYQRAYDQIMAGKIGLSQADTESKALVEELLQLMAAANADYTLTFRRLAELAAPGEYEGDSVAELAELPASLSHWITEWEARLDSDPADARERQQRMLRLNPAYIPRNHLVEEVIRAAVDDHDLQPFHRLVERLAEPFRFDAADDRYATPPTPEQVVARTFCGT</sequence>
<dbReference type="GO" id="GO:0030145">
    <property type="term" value="F:manganese ion binding"/>
    <property type="evidence" value="ECO:0007669"/>
    <property type="project" value="UniProtKB-UniRule"/>
</dbReference>
<dbReference type="NCBIfam" id="NF000658">
    <property type="entry name" value="PRK00029.1"/>
    <property type="match status" value="1"/>
</dbReference>
<feature type="binding site" evidence="8">
    <location>
        <position position="95"/>
    </location>
    <ligand>
        <name>ATP</name>
        <dbReference type="ChEBI" id="CHEBI:30616"/>
    </ligand>
</feature>
<reference evidence="9 10" key="1">
    <citation type="submission" date="2018-07" db="EMBL/GenBank/DDBJ databases">
        <title>Pseudomonas laoshanensis sp. nov., isolated from soil.</title>
        <authorList>
            <person name="Sun J."/>
            <person name="Yu L."/>
            <person name="Wang M."/>
            <person name="Zhang C."/>
        </authorList>
    </citation>
    <scope>NUCLEOTIDE SEQUENCE [LARGE SCALE GENOMIC DNA]</scope>
    <source>
        <strain evidence="9 10">Y22</strain>
    </source>
</reference>
<dbReference type="EC" id="2.7.7.108" evidence="8"/>
<dbReference type="GO" id="GO:0000287">
    <property type="term" value="F:magnesium ion binding"/>
    <property type="evidence" value="ECO:0007669"/>
    <property type="project" value="UniProtKB-UniRule"/>
</dbReference>
<dbReference type="OrthoDB" id="9776281at2"/>
<keyword evidence="8" id="KW-0464">Manganese</keyword>
<feature type="binding site" evidence="8">
    <location>
        <position position="178"/>
    </location>
    <ligand>
        <name>ATP</name>
        <dbReference type="ChEBI" id="CHEBI:30616"/>
    </ligand>
</feature>
<dbReference type="AlphaFoldDB" id="A0A7V7GUC8"/>
<feature type="binding site" evidence="8">
    <location>
        <position position="94"/>
    </location>
    <ligand>
        <name>ATP</name>
        <dbReference type="ChEBI" id="CHEBI:30616"/>
    </ligand>
</feature>
<dbReference type="Pfam" id="PF02696">
    <property type="entry name" value="SelO"/>
    <property type="match status" value="1"/>
</dbReference>
<protein>
    <recommendedName>
        <fullName evidence="8">Protein nucleotidyltransferase YdiU</fullName>
        <ecNumber evidence="8">2.7.7.-</ecNumber>
    </recommendedName>
    <alternativeName>
        <fullName evidence="8">Protein adenylyltransferase YdiU</fullName>
        <ecNumber evidence="8">2.7.7.108</ecNumber>
    </alternativeName>
    <alternativeName>
        <fullName evidence="8">Protein uridylyltransferase YdiU</fullName>
        <ecNumber evidence="8">2.7.7.-</ecNumber>
    </alternativeName>
</protein>
<evidence type="ECO:0000313" key="9">
    <source>
        <dbReference type="EMBL" id="KAA0694745.1"/>
    </source>
</evidence>
<keyword evidence="7 8" id="KW-0460">Magnesium</keyword>
<dbReference type="EMBL" id="QOVF01000002">
    <property type="protein sequence ID" value="KAA0694745.1"/>
    <property type="molecule type" value="Genomic_DNA"/>
</dbReference>
<organism evidence="9 10">
    <name type="scientific">Halopseudomonas laoshanensis</name>
    <dbReference type="NCBI Taxonomy" id="2268758"/>
    <lineage>
        <taxon>Bacteria</taxon>
        <taxon>Pseudomonadati</taxon>
        <taxon>Pseudomonadota</taxon>
        <taxon>Gammaproteobacteria</taxon>
        <taxon>Pseudomonadales</taxon>
        <taxon>Pseudomonadaceae</taxon>
        <taxon>Halopseudomonas</taxon>
    </lineage>
</organism>